<feature type="compositionally biased region" description="Polar residues" evidence="1">
    <location>
        <begin position="466"/>
        <end position="489"/>
    </location>
</feature>
<dbReference type="EMBL" id="CCKQ01004784">
    <property type="protein sequence ID" value="CDW75939.1"/>
    <property type="molecule type" value="Genomic_DNA"/>
</dbReference>
<feature type="compositionally biased region" description="Low complexity" evidence="1">
    <location>
        <begin position="320"/>
        <end position="330"/>
    </location>
</feature>
<feature type="region of interest" description="Disordered" evidence="1">
    <location>
        <begin position="320"/>
        <end position="339"/>
    </location>
</feature>
<feature type="compositionally biased region" description="Low complexity" evidence="1">
    <location>
        <begin position="382"/>
        <end position="396"/>
    </location>
</feature>
<feature type="region of interest" description="Disordered" evidence="1">
    <location>
        <begin position="451"/>
        <end position="489"/>
    </location>
</feature>
<keyword evidence="3" id="KW-1185">Reference proteome</keyword>
<feature type="compositionally biased region" description="Polar residues" evidence="1">
    <location>
        <begin position="55"/>
        <end position="77"/>
    </location>
</feature>
<reference evidence="2 3" key="1">
    <citation type="submission" date="2014-06" db="EMBL/GenBank/DDBJ databases">
        <authorList>
            <person name="Swart Estienne"/>
        </authorList>
    </citation>
    <scope>NUCLEOTIDE SEQUENCE [LARGE SCALE GENOMIC DNA]</scope>
    <source>
        <strain evidence="2 3">130c</strain>
    </source>
</reference>
<feature type="compositionally biased region" description="Polar residues" evidence="1">
    <location>
        <begin position="188"/>
        <end position="207"/>
    </location>
</feature>
<sequence length="508" mass="58326">MYQSPDKTTKNPNFQEYQSPYSVRQLKKQEMELVMSQPKPAKDKQTMKQFLKLISHNNEGPSSPTSLNKSAYSQNSARKQRVHGPLSVSQIISSRIKSPRASEKQSEYQQLLETERPKRSELSIDSIDEEKDKQKLDHLKHKLQSEKGFTQDDIQTIDQNMIFFKCVADIKKRQQEQRSKMNPDRIKNVQSKISQANQNRLSSNQGSRQKKNLKTLSNQRPGPQIILDGDFEMNNSPHQARVNSNQFSDINSDEELMREEMKDIGIEDIIQHEQDNEVDQEEVDDLLRDTLTVAEFDNSREQSELNKLKDTIESQHNNQNNLQLQDSGQNPQKRRTPSVGNLLMSSSLQNVVGNFDEQFNVQYIDDGQDALGSSGLKKNSSQRRLSQNNSNSNNNSKIMPQQRDRQIRNRLSIGQNIGNEQSLSYNKTIISNISPMGRGSISPERPHYQEATESFLKMMSPKIEKSQSGSNNQSFSKPQKNQVKQTGYLQSKADWISKLQPIKNQQQK</sequence>
<feature type="region of interest" description="Disordered" evidence="1">
    <location>
        <begin position="174"/>
        <end position="223"/>
    </location>
</feature>
<feature type="region of interest" description="Disordered" evidence="1">
    <location>
        <begin position="1"/>
        <end position="20"/>
    </location>
</feature>
<organism evidence="2 3">
    <name type="scientific">Stylonychia lemnae</name>
    <name type="common">Ciliate</name>
    <dbReference type="NCBI Taxonomy" id="5949"/>
    <lineage>
        <taxon>Eukaryota</taxon>
        <taxon>Sar</taxon>
        <taxon>Alveolata</taxon>
        <taxon>Ciliophora</taxon>
        <taxon>Intramacronucleata</taxon>
        <taxon>Spirotrichea</taxon>
        <taxon>Stichotrichia</taxon>
        <taxon>Sporadotrichida</taxon>
        <taxon>Oxytrichidae</taxon>
        <taxon>Stylonychinae</taxon>
        <taxon>Stylonychia</taxon>
    </lineage>
</organism>
<feature type="compositionally biased region" description="Basic and acidic residues" evidence="1">
    <location>
        <begin position="174"/>
        <end position="187"/>
    </location>
</feature>
<evidence type="ECO:0000256" key="1">
    <source>
        <dbReference type="SAM" id="MobiDB-lite"/>
    </source>
</evidence>
<feature type="compositionally biased region" description="Polar residues" evidence="1">
    <location>
        <begin position="87"/>
        <end position="96"/>
    </location>
</feature>
<name>A0A078A5A9_STYLE</name>
<dbReference type="InParanoid" id="A0A078A5A9"/>
<dbReference type="AlphaFoldDB" id="A0A078A5A9"/>
<evidence type="ECO:0000313" key="3">
    <source>
        <dbReference type="Proteomes" id="UP000039865"/>
    </source>
</evidence>
<feature type="region of interest" description="Disordered" evidence="1">
    <location>
        <begin position="34"/>
        <end position="120"/>
    </location>
</feature>
<evidence type="ECO:0000313" key="2">
    <source>
        <dbReference type="EMBL" id="CDW75939.1"/>
    </source>
</evidence>
<dbReference type="Proteomes" id="UP000039865">
    <property type="component" value="Unassembled WGS sequence"/>
</dbReference>
<proteinExistence type="predicted"/>
<protein>
    <submittedName>
        <fullName evidence="2">Uncharacterized protein</fullName>
    </submittedName>
</protein>
<accession>A0A078A5A9</accession>
<feature type="region of interest" description="Disordered" evidence="1">
    <location>
        <begin position="372"/>
        <end position="405"/>
    </location>
</feature>
<gene>
    <name evidence="2" type="primary">Contig10956.g11718</name>
    <name evidence="2" type="ORF">STYLEM_4935</name>
</gene>